<proteinExistence type="inferred from homology"/>
<dbReference type="Proteomes" id="UP000824211">
    <property type="component" value="Unassembled WGS sequence"/>
</dbReference>
<comment type="caution">
    <text evidence="12">The sequence shown here is derived from an EMBL/GenBank/DDBJ whole genome shotgun (WGS) entry which is preliminary data.</text>
</comment>
<keyword evidence="6 9" id="KW-0227">DNA damage</keyword>
<keyword evidence="7 9" id="KW-0234">DNA repair</keyword>
<reference evidence="12" key="1">
    <citation type="journal article" date="2021" name="PeerJ">
        <title>Extensive microbial diversity within the chicken gut microbiome revealed by metagenomics and culture.</title>
        <authorList>
            <person name="Gilroy R."/>
            <person name="Ravi A."/>
            <person name="Getino M."/>
            <person name="Pursley I."/>
            <person name="Horton D.L."/>
            <person name="Alikhan N.F."/>
            <person name="Baker D."/>
            <person name="Gharbi K."/>
            <person name="Hall N."/>
            <person name="Watson M."/>
            <person name="Adriaenssens E.M."/>
            <person name="Foster-Nyarko E."/>
            <person name="Jarju S."/>
            <person name="Secka A."/>
            <person name="Antonio M."/>
            <person name="Oren A."/>
            <person name="Chaudhuri R.R."/>
            <person name="La Ragione R."/>
            <person name="Hildebrand F."/>
            <person name="Pallen M.J."/>
        </authorList>
    </citation>
    <scope>NUCLEOTIDE SEQUENCE</scope>
    <source>
        <strain evidence="12">ChiHjej9B8-13557</strain>
    </source>
</reference>
<comment type="catalytic activity">
    <reaction evidence="1 9">
        <text>a 4-O-methyl-thymidine in DNA + L-cysteinyl-[protein] = a thymidine in DNA + S-methyl-L-cysteinyl-[protein]</text>
        <dbReference type="Rhea" id="RHEA:53428"/>
        <dbReference type="Rhea" id="RHEA-COMP:10131"/>
        <dbReference type="Rhea" id="RHEA-COMP:10132"/>
        <dbReference type="Rhea" id="RHEA-COMP:13555"/>
        <dbReference type="Rhea" id="RHEA-COMP:13556"/>
        <dbReference type="ChEBI" id="CHEBI:29950"/>
        <dbReference type="ChEBI" id="CHEBI:82612"/>
        <dbReference type="ChEBI" id="CHEBI:137386"/>
        <dbReference type="ChEBI" id="CHEBI:137387"/>
        <dbReference type="EC" id="2.1.1.63"/>
    </reaction>
</comment>
<evidence type="ECO:0000256" key="7">
    <source>
        <dbReference type="ARBA" id="ARBA00023204"/>
    </source>
</evidence>
<protein>
    <recommendedName>
        <fullName evidence="9">Methylated-DNA--protein-cysteine methyltransferase</fullName>
        <ecNumber evidence="9">2.1.1.63</ecNumber>
    </recommendedName>
    <alternativeName>
        <fullName evidence="9">6-O-methylguanine-DNA methyltransferase</fullName>
        <shortName evidence="9">MGMT</shortName>
    </alternativeName>
    <alternativeName>
        <fullName evidence="9">O-6-methylguanine-DNA-alkyltransferase</fullName>
    </alternativeName>
</protein>
<dbReference type="InterPro" id="IPR001497">
    <property type="entry name" value="MethylDNA_cys_MeTrfase_AS"/>
</dbReference>
<evidence type="ECO:0000256" key="3">
    <source>
        <dbReference type="ARBA" id="ARBA00022490"/>
    </source>
</evidence>
<keyword evidence="3 9" id="KW-0963">Cytoplasm</keyword>
<dbReference type="HAMAP" id="MF_00772">
    <property type="entry name" value="OGT"/>
    <property type="match status" value="1"/>
</dbReference>
<comment type="miscellaneous">
    <text evidence="9">This enzyme catalyzes only one turnover and therefore is not strictly catalytic. According to one definition, an enzyme is a biocatalyst that acts repeatedly and over many reaction cycles.</text>
</comment>
<dbReference type="GO" id="GO:0032259">
    <property type="term" value="P:methylation"/>
    <property type="evidence" value="ECO:0007669"/>
    <property type="project" value="UniProtKB-KW"/>
</dbReference>
<dbReference type="SUPFAM" id="SSF46767">
    <property type="entry name" value="Methylated DNA-protein cysteine methyltransferase, C-terminal domain"/>
    <property type="match status" value="1"/>
</dbReference>
<accession>A0A9D2MEC0</accession>
<reference evidence="12" key="2">
    <citation type="submission" date="2021-04" db="EMBL/GenBank/DDBJ databases">
        <authorList>
            <person name="Gilroy R."/>
        </authorList>
    </citation>
    <scope>NUCLEOTIDE SEQUENCE</scope>
    <source>
        <strain evidence="12">ChiHjej9B8-13557</strain>
    </source>
</reference>
<name>A0A9D2MEC0_9FIRM</name>
<dbReference type="GO" id="GO:0005737">
    <property type="term" value="C:cytoplasm"/>
    <property type="evidence" value="ECO:0007669"/>
    <property type="project" value="UniProtKB-SubCell"/>
</dbReference>
<evidence type="ECO:0000256" key="8">
    <source>
        <dbReference type="ARBA" id="ARBA00049348"/>
    </source>
</evidence>
<dbReference type="Gene3D" id="1.10.10.10">
    <property type="entry name" value="Winged helix-like DNA-binding domain superfamily/Winged helix DNA-binding domain"/>
    <property type="match status" value="1"/>
</dbReference>
<dbReference type="GO" id="GO:0003908">
    <property type="term" value="F:methylated-DNA-[protein]-cysteine S-methyltransferase activity"/>
    <property type="evidence" value="ECO:0007669"/>
    <property type="project" value="UniProtKB-UniRule"/>
</dbReference>
<evidence type="ECO:0000256" key="1">
    <source>
        <dbReference type="ARBA" id="ARBA00001286"/>
    </source>
</evidence>
<keyword evidence="4 9" id="KW-0489">Methyltransferase</keyword>
<evidence type="ECO:0000256" key="9">
    <source>
        <dbReference type="HAMAP-Rule" id="MF_00772"/>
    </source>
</evidence>
<dbReference type="CDD" id="cd06445">
    <property type="entry name" value="ATase"/>
    <property type="match status" value="1"/>
</dbReference>
<dbReference type="GO" id="GO:0006307">
    <property type="term" value="P:DNA alkylation repair"/>
    <property type="evidence" value="ECO:0007669"/>
    <property type="project" value="UniProtKB-UniRule"/>
</dbReference>
<dbReference type="AlphaFoldDB" id="A0A9D2MEC0"/>
<dbReference type="PANTHER" id="PTHR10815">
    <property type="entry name" value="METHYLATED-DNA--PROTEIN-CYSTEINE METHYLTRANSFERASE"/>
    <property type="match status" value="1"/>
</dbReference>
<dbReference type="InterPro" id="IPR036217">
    <property type="entry name" value="MethylDNA_cys_MeTrfase_DNAb"/>
</dbReference>
<dbReference type="InterPro" id="IPR014048">
    <property type="entry name" value="MethylDNA_cys_MeTrfase_DNA-bd"/>
</dbReference>
<comment type="function">
    <text evidence="9">Involved in the cellular defense against the biological effects of O6-methylguanine (O6-MeG) and O4-methylthymine (O4-MeT) in DNA. Repairs the methylated nucleobase in DNA by stoichiometrically transferring the methyl group to a cysteine residue in the enzyme. This is a suicide reaction: the enzyme is irreversibly inactivated.</text>
</comment>
<evidence type="ECO:0000259" key="11">
    <source>
        <dbReference type="Pfam" id="PF02870"/>
    </source>
</evidence>
<dbReference type="InterPro" id="IPR036631">
    <property type="entry name" value="MGMT_N_sf"/>
</dbReference>
<dbReference type="FunFam" id="1.10.10.10:FF:000214">
    <property type="entry name" value="Methylated-DNA--protein-cysteine methyltransferase"/>
    <property type="match status" value="1"/>
</dbReference>
<gene>
    <name evidence="12" type="ORF">H9771_06285</name>
</gene>
<dbReference type="PANTHER" id="PTHR10815:SF5">
    <property type="entry name" value="METHYLATED-DNA--PROTEIN-CYSTEINE METHYLTRANSFERASE"/>
    <property type="match status" value="1"/>
</dbReference>
<dbReference type="Gene3D" id="3.30.160.70">
    <property type="entry name" value="Methylated DNA-protein cysteine methyltransferase domain"/>
    <property type="match status" value="1"/>
</dbReference>
<feature type="active site" description="Nucleophile; methyl group acceptor" evidence="9">
    <location>
        <position position="133"/>
    </location>
</feature>
<organism evidence="12 13">
    <name type="scientific">Candidatus Faecalibacterium faecipullorum</name>
    <dbReference type="NCBI Taxonomy" id="2838578"/>
    <lineage>
        <taxon>Bacteria</taxon>
        <taxon>Bacillati</taxon>
        <taxon>Bacillota</taxon>
        <taxon>Clostridia</taxon>
        <taxon>Eubacteriales</taxon>
        <taxon>Oscillospiraceae</taxon>
        <taxon>Faecalibacterium</taxon>
    </lineage>
</organism>
<dbReference type="EMBL" id="DWXX01000108">
    <property type="protein sequence ID" value="HJB59245.1"/>
    <property type="molecule type" value="Genomic_DNA"/>
</dbReference>
<evidence type="ECO:0000256" key="6">
    <source>
        <dbReference type="ARBA" id="ARBA00022763"/>
    </source>
</evidence>
<evidence type="ECO:0000256" key="4">
    <source>
        <dbReference type="ARBA" id="ARBA00022603"/>
    </source>
</evidence>
<dbReference type="Pfam" id="PF01035">
    <property type="entry name" value="DNA_binding_1"/>
    <property type="match status" value="1"/>
</dbReference>
<dbReference type="InterPro" id="IPR023546">
    <property type="entry name" value="MGMT"/>
</dbReference>
<comment type="catalytic activity">
    <reaction evidence="8 9">
        <text>a 6-O-methyl-2'-deoxyguanosine in DNA + L-cysteinyl-[protein] = S-methyl-L-cysteinyl-[protein] + a 2'-deoxyguanosine in DNA</text>
        <dbReference type="Rhea" id="RHEA:24000"/>
        <dbReference type="Rhea" id="RHEA-COMP:10131"/>
        <dbReference type="Rhea" id="RHEA-COMP:10132"/>
        <dbReference type="Rhea" id="RHEA-COMP:11367"/>
        <dbReference type="Rhea" id="RHEA-COMP:11368"/>
        <dbReference type="ChEBI" id="CHEBI:29950"/>
        <dbReference type="ChEBI" id="CHEBI:82612"/>
        <dbReference type="ChEBI" id="CHEBI:85445"/>
        <dbReference type="ChEBI" id="CHEBI:85448"/>
        <dbReference type="EC" id="2.1.1.63"/>
    </reaction>
</comment>
<dbReference type="SUPFAM" id="SSF53155">
    <property type="entry name" value="Methylated DNA-protein cysteine methyltransferase domain"/>
    <property type="match status" value="1"/>
</dbReference>
<dbReference type="InterPro" id="IPR036388">
    <property type="entry name" value="WH-like_DNA-bd_sf"/>
</dbReference>
<evidence type="ECO:0000313" key="13">
    <source>
        <dbReference type="Proteomes" id="UP000824211"/>
    </source>
</evidence>
<dbReference type="Pfam" id="PF02870">
    <property type="entry name" value="Methyltransf_1N"/>
    <property type="match status" value="1"/>
</dbReference>
<feature type="domain" description="Methylguanine DNA methyltransferase ribonuclease-like" evidence="11">
    <location>
        <begin position="7"/>
        <end position="73"/>
    </location>
</feature>
<dbReference type="PROSITE" id="PS00374">
    <property type="entry name" value="MGMT"/>
    <property type="match status" value="1"/>
</dbReference>
<dbReference type="NCBIfam" id="TIGR00589">
    <property type="entry name" value="ogt"/>
    <property type="match status" value="1"/>
</dbReference>
<keyword evidence="5 9" id="KW-0808">Transferase</keyword>
<feature type="domain" description="Methylated-DNA-[protein]-cysteine S-methyltransferase DNA binding" evidence="10">
    <location>
        <begin position="78"/>
        <end position="162"/>
    </location>
</feature>
<evidence type="ECO:0000313" key="12">
    <source>
        <dbReference type="EMBL" id="HJB59245.1"/>
    </source>
</evidence>
<evidence type="ECO:0000256" key="2">
    <source>
        <dbReference type="ARBA" id="ARBA00008711"/>
    </source>
</evidence>
<dbReference type="InterPro" id="IPR008332">
    <property type="entry name" value="MethylG_MeTrfase_N"/>
</dbReference>
<comment type="similarity">
    <text evidence="2 9">Belongs to the MGMT family.</text>
</comment>
<sequence>MDCIARYDSPLGPMLLAADGDGLTGAWFEGQKYFPDGLAAAARQERTDILDAACAWLDCYFAGQEPGFTPPLHLEGSPFRLAVWAILRTIPYGQTVTYGSIAAQLSARTGQRMTAQAVGGAVGRNPVSIIVPCHRVVGAKGALTGYAGGLERKLRLLELEGVDTAGFTLPPV</sequence>
<comment type="subcellular location">
    <subcellularLocation>
        <location evidence="9">Cytoplasm</location>
    </subcellularLocation>
</comment>
<evidence type="ECO:0000259" key="10">
    <source>
        <dbReference type="Pfam" id="PF01035"/>
    </source>
</evidence>
<dbReference type="EC" id="2.1.1.63" evidence="9"/>
<evidence type="ECO:0000256" key="5">
    <source>
        <dbReference type="ARBA" id="ARBA00022679"/>
    </source>
</evidence>